<dbReference type="Proteomes" id="UP000613974">
    <property type="component" value="Unassembled WGS sequence"/>
</dbReference>
<sequence>MTETPPTGDVRDAIVGGSVTATTQAANFPAAASVCGSATNPGAPIIFGIGTGGTALSSFTTAQPADAVGPSFPLDLAAGLLAAYAAAACLLLRDKPGRAVPAGSLLARTTATLRMPATVQPAFLYAVAFSVYLPTYLANAYDLGRSDAAGPSSNSTSCPASAAVG</sequence>
<dbReference type="GeneID" id="95595118"/>
<organism evidence="1 2">
    <name type="scientific">Streptomyces nojiriensis</name>
    <dbReference type="NCBI Taxonomy" id="66374"/>
    <lineage>
        <taxon>Bacteria</taxon>
        <taxon>Bacillati</taxon>
        <taxon>Actinomycetota</taxon>
        <taxon>Actinomycetes</taxon>
        <taxon>Kitasatosporales</taxon>
        <taxon>Streptomycetaceae</taxon>
        <taxon>Streptomyces</taxon>
    </lineage>
</organism>
<dbReference type="RefSeq" id="WP_229876913.1">
    <property type="nucleotide sequence ID" value="NZ_BMRL01000028.1"/>
</dbReference>
<reference evidence="2" key="1">
    <citation type="submission" date="2023-07" db="EMBL/GenBank/DDBJ databases">
        <title>Whole genome shotgun sequence of Streptomyces nojiriensis NBRC 13794.</title>
        <authorList>
            <person name="Komaki H."/>
            <person name="Tamura T."/>
        </authorList>
    </citation>
    <scope>NUCLEOTIDE SEQUENCE [LARGE SCALE GENOMIC DNA]</scope>
    <source>
        <strain evidence="2">NBRC 13794</strain>
    </source>
</reference>
<dbReference type="EMBL" id="BNEC01000003">
    <property type="protein sequence ID" value="GHI67842.1"/>
    <property type="molecule type" value="Genomic_DNA"/>
</dbReference>
<name>A0ABQ3SI71_9ACTN</name>
<evidence type="ECO:0000313" key="2">
    <source>
        <dbReference type="Proteomes" id="UP000613974"/>
    </source>
</evidence>
<proteinExistence type="predicted"/>
<gene>
    <name evidence="1" type="ORF">Snoj_17600</name>
</gene>
<keyword evidence="2" id="KW-1185">Reference proteome</keyword>
<comment type="caution">
    <text evidence="1">The sequence shown here is derived from an EMBL/GenBank/DDBJ whole genome shotgun (WGS) entry which is preliminary data.</text>
</comment>
<evidence type="ECO:0000313" key="1">
    <source>
        <dbReference type="EMBL" id="GHI67842.1"/>
    </source>
</evidence>
<accession>A0ABQ3SI71</accession>
<protein>
    <submittedName>
        <fullName evidence="1">Uncharacterized protein</fullName>
    </submittedName>
</protein>